<keyword evidence="4" id="KW-1185">Reference proteome</keyword>
<dbReference type="PANTHER" id="PTHR43752:SF2">
    <property type="entry name" value="BNR_ASP-BOX REPEAT FAMILY PROTEIN"/>
    <property type="match status" value="1"/>
</dbReference>
<dbReference type="SUPFAM" id="SSF50939">
    <property type="entry name" value="Sialidases"/>
    <property type="match status" value="1"/>
</dbReference>
<dbReference type="EMBL" id="SLXK01000029">
    <property type="protein sequence ID" value="TCP23756.1"/>
    <property type="molecule type" value="Genomic_DNA"/>
</dbReference>
<gene>
    <name evidence="3" type="ORF">EV207_12934</name>
</gene>
<sequence length="400" mass="45344">MENVSVSNREFDGKLKQVTSDLDRTETYFSSGRVQNHASNLLPLDNGDLLCVWFAGTQEGMSDIHIYMSRLKKGSGKWSRAVKVSNDPSCSEQNPVLFNSPNGKLWLLYTAQKSGNQGTAVVRYRTSEDNGYTWGPIRTLFDTPGTFIRQPIIVLDNGEWLLPIWYCKTSLGQKWTGDKDISAVKISKDQGKNWKEYKVPNSLGCVHMNIEKLNDGTLFALFRSRWADNIYASYSSDYGRSWSKPSATELPNNNSSIQVTKLKNGHLALVFNNINADHCTERRTSLYDEIEDDEENQIDPLPDASNDDRKKDAGKPAFWGAPRAPMTIAVSEDNGKTWPFIKNLEVGDGYAMTNNSKDKLNREYSYPTIKQTADGKIHIAFTYFRQAIKYVCINEEWVKH</sequence>
<dbReference type="Pfam" id="PF13088">
    <property type="entry name" value="BNR_2"/>
    <property type="match status" value="1"/>
</dbReference>
<protein>
    <submittedName>
        <fullName evidence="3">Putative neuraminidase</fullName>
    </submittedName>
</protein>
<dbReference type="CDD" id="cd15482">
    <property type="entry name" value="Sialidase_non-viral"/>
    <property type="match status" value="1"/>
</dbReference>
<dbReference type="PANTHER" id="PTHR43752">
    <property type="entry name" value="BNR/ASP-BOX REPEAT FAMILY PROTEIN"/>
    <property type="match status" value="1"/>
</dbReference>
<dbReference type="Proteomes" id="UP000295416">
    <property type="component" value="Unassembled WGS sequence"/>
</dbReference>
<evidence type="ECO:0000313" key="4">
    <source>
        <dbReference type="Proteomes" id="UP000295416"/>
    </source>
</evidence>
<dbReference type="RefSeq" id="WP_132747266.1">
    <property type="nucleotide sequence ID" value="NZ_SLXK01000029.1"/>
</dbReference>
<reference evidence="3 4" key="1">
    <citation type="submission" date="2019-03" db="EMBL/GenBank/DDBJ databases">
        <title>Genomic Encyclopedia of Type Strains, Phase IV (KMG-IV): sequencing the most valuable type-strain genomes for metagenomic binning, comparative biology and taxonomic classification.</title>
        <authorList>
            <person name="Goeker M."/>
        </authorList>
    </citation>
    <scope>NUCLEOTIDE SEQUENCE [LARGE SCALE GENOMIC DNA]</scope>
    <source>
        <strain evidence="3 4">DSM 19377</strain>
    </source>
</reference>
<evidence type="ECO:0000256" key="1">
    <source>
        <dbReference type="SAM" id="MobiDB-lite"/>
    </source>
</evidence>
<evidence type="ECO:0000313" key="3">
    <source>
        <dbReference type="EMBL" id="TCP23756.1"/>
    </source>
</evidence>
<feature type="domain" description="Sialidase" evidence="2">
    <location>
        <begin position="47"/>
        <end position="379"/>
    </location>
</feature>
<evidence type="ECO:0000259" key="2">
    <source>
        <dbReference type="Pfam" id="PF13088"/>
    </source>
</evidence>
<dbReference type="InterPro" id="IPR011040">
    <property type="entry name" value="Sialidase"/>
</dbReference>
<feature type="compositionally biased region" description="Acidic residues" evidence="1">
    <location>
        <begin position="288"/>
        <end position="297"/>
    </location>
</feature>
<dbReference type="OrthoDB" id="41724at2"/>
<name>A0A4V2SLN4_9BACL</name>
<proteinExistence type="predicted"/>
<dbReference type="Gene3D" id="2.120.10.10">
    <property type="match status" value="1"/>
</dbReference>
<comment type="caution">
    <text evidence="3">The sequence shown here is derived from an EMBL/GenBank/DDBJ whole genome shotgun (WGS) entry which is preliminary data.</text>
</comment>
<organism evidence="3 4">
    <name type="scientific">Scopulibacillus darangshiensis</name>
    <dbReference type="NCBI Taxonomy" id="442528"/>
    <lineage>
        <taxon>Bacteria</taxon>
        <taxon>Bacillati</taxon>
        <taxon>Bacillota</taxon>
        <taxon>Bacilli</taxon>
        <taxon>Bacillales</taxon>
        <taxon>Sporolactobacillaceae</taxon>
        <taxon>Scopulibacillus</taxon>
    </lineage>
</organism>
<dbReference type="InterPro" id="IPR036278">
    <property type="entry name" value="Sialidase_sf"/>
</dbReference>
<accession>A0A4V2SLN4</accession>
<dbReference type="AlphaFoldDB" id="A0A4V2SLN4"/>
<feature type="region of interest" description="Disordered" evidence="1">
    <location>
        <begin position="288"/>
        <end position="316"/>
    </location>
</feature>